<dbReference type="InterPro" id="IPR036380">
    <property type="entry name" value="Isochorismatase-like_sf"/>
</dbReference>
<dbReference type="AlphaFoldDB" id="A0A839IMI2"/>
<gene>
    <name evidence="2" type="ORF">H4O21_08370</name>
</gene>
<evidence type="ECO:0000313" key="3">
    <source>
        <dbReference type="Proteomes" id="UP000565262"/>
    </source>
</evidence>
<proteinExistence type="predicted"/>
<keyword evidence="3" id="KW-1185">Reference proteome</keyword>
<dbReference type="Proteomes" id="UP000565262">
    <property type="component" value="Unassembled WGS sequence"/>
</dbReference>
<dbReference type="PANTHER" id="PTHR14119:SF3">
    <property type="entry name" value="ISOCHORISMATASE DOMAIN-CONTAINING PROTEIN 2"/>
    <property type="match status" value="1"/>
</dbReference>
<dbReference type="InterPro" id="IPR000868">
    <property type="entry name" value="Isochorismatase-like_dom"/>
</dbReference>
<feature type="domain" description="Isochorismatase-like" evidence="1">
    <location>
        <begin position="8"/>
        <end position="157"/>
    </location>
</feature>
<dbReference type="PANTHER" id="PTHR14119">
    <property type="entry name" value="HYDROLASE"/>
    <property type="match status" value="1"/>
</dbReference>
<evidence type="ECO:0000259" key="1">
    <source>
        <dbReference type="Pfam" id="PF00857"/>
    </source>
</evidence>
<reference evidence="2 3" key="1">
    <citation type="submission" date="2020-08" db="EMBL/GenBank/DDBJ databases">
        <title>Oceanospirillum sp. nov. isolated from marine sediment.</title>
        <authorList>
            <person name="Ji X."/>
        </authorList>
    </citation>
    <scope>NUCLEOTIDE SEQUENCE [LARGE SCALE GENOMIC DNA]</scope>
    <source>
        <strain evidence="2 3">D5</strain>
    </source>
</reference>
<name>A0A839IMI2_9GAMM</name>
<protein>
    <submittedName>
        <fullName evidence="2">Hydrolase</fullName>
    </submittedName>
</protein>
<accession>A0A839IMI2</accession>
<dbReference type="Gene3D" id="3.40.50.850">
    <property type="entry name" value="Isochorismatase-like"/>
    <property type="match status" value="1"/>
</dbReference>
<dbReference type="EMBL" id="JACJFM010000008">
    <property type="protein sequence ID" value="MBB1486623.1"/>
    <property type="molecule type" value="Genomic_DNA"/>
</dbReference>
<sequence>MLINSDNSALLVIDIQEKLLPALHDGATFMRNSHWLISIAGELEIPMLVTEQYPEGLGATDASLLPLLESAQVMRKEHFSVTEEPHILNALNEKDKEQLVLIGAESHVCLLQSAIGLSEQGYDVFVVTDAIRSRNPSDYDAALIRLQQNGIQLVSKEMVAYEWLKKCNTDQFRHISRNWLREKL</sequence>
<dbReference type="GO" id="GO:0016787">
    <property type="term" value="F:hydrolase activity"/>
    <property type="evidence" value="ECO:0007669"/>
    <property type="project" value="UniProtKB-KW"/>
</dbReference>
<organism evidence="2 3">
    <name type="scientific">Oceanospirillum sediminis</name>
    <dbReference type="NCBI Taxonomy" id="2760088"/>
    <lineage>
        <taxon>Bacteria</taxon>
        <taxon>Pseudomonadati</taxon>
        <taxon>Pseudomonadota</taxon>
        <taxon>Gammaproteobacteria</taxon>
        <taxon>Oceanospirillales</taxon>
        <taxon>Oceanospirillaceae</taxon>
        <taxon>Oceanospirillum</taxon>
    </lineage>
</organism>
<keyword evidence="2" id="KW-0378">Hydrolase</keyword>
<evidence type="ECO:0000313" key="2">
    <source>
        <dbReference type="EMBL" id="MBB1486623.1"/>
    </source>
</evidence>
<dbReference type="InterPro" id="IPR050993">
    <property type="entry name" value="Isochorismatase_domain"/>
</dbReference>
<dbReference type="CDD" id="cd01012">
    <property type="entry name" value="YcaC_related"/>
    <property type="match status" value="1"/>
</dbReference>
<dbReference type="Pfam" id="PF00857">
    <property type="entry name" value="Isochorismatase"/>
    <property type="match status" value="1"/>
</dbReference>
<dbReference type="RefSeq" id="WP_182808404.1">
    <property type="nucleotide sequence ID" value="NZ_JACJFM010000008.1"/>
</dbReference>
<comment type="caution">
    <text evidence="2">The sequence shown here is derived from an EMBL/GenBank/DDBJ whole genome shotgun (WGS) entry which is preliminary data.</text>
</comment>
<dbReference type="SUPFAM" id="SSF52499">
    <property type="entry name" value="Isochorismatase-like hydrolases"/>
    <property type="match status" value="1"/>
</dbReference>